<dbReference type="GO" id="GO:0006351">
    <property type="term" value="P:DNA-templated transcription"/>
    <property type="evidence" value="ECO:0007669"/>
    <property type="project" value="TreeGrafter"/>
</dbReference>
<dbReference type="KEGG" id="spse:SULPSESMR1_00185"/>
<keyword evidence="4" id="KW-0804">Transcription</keyword>
<dbReference type="InterPro" id="IPR000847">
    <property type="entry name" value="LysR_HTH_N"/>
</dbReference>
<reference evidence="6 7" key="1">
    <citation type="submission" date="2017-07" db="EMBL/GenBank/DDBJ databases">
        <title>Genome Sequence of Sulfitobacter pseudonitzschiae Strain SMR1 Isolated from a culture of the Diatom Skeletonema marinoi.</title>
        <authorList>
            <person name="Topel M."/>
            <person name="Pinder M.I.M."/>
            <person name="Johansson O.N."/>
            <person name="Kourtchenko O."/>
            <person name="Godhe A."/>
            <person name="Clarke A.K."/>
        </authorList>
    </citation>
    <scope>NUCLEOTIDE SEQUENCE [LARGE SCALE GENOMIC DNA]</scope>
    <source>
        <strain evidence="6 7">SMR1</strain>
    </source>
</reference>
<dbReference type="Proteomes" id="UP000199754">
    <property type="component" value="Chromosome"/>
</dbReference>
<dbReference type="InterPro" id="IPR005119">
    <property type="entry name" value="LysR_subst-bd"/>
</dbReference>
<evidence type="ECO:0000256" key="2">
    <source>
        <dbReference type="ARBA" id="ARBA00023015"/>
    </source>
</evidence>
<organism evidence="6 7">
    <name type="scientific">Pseudosulfitobacter pseudonitzschiae</name>
    <dbReference type="NCBI Taxonomy" id="1402135"/>
    <lineage>
        <taxon>Bacteria</taxon>
        <taxon>Pseudomonadati</taxon>
        <taxon>Pseudomonadota</taxon>
        <taxon>Alphaproteobacteria</taxon>
        <taxon>Rhodobacterales</taxon>
        <taxon>Roseobacteraceae</taxon>
        <taxon>Pseudosulfitobacter</taxon>
    </lineage>
</organism>
<dbReference type="InterPro" id="IPR058163">
    <property type="entry name" value="LysR-type_TF_proteobact-type"/>
</dbReference>
<name>A0A221JWF5_9RHOB</name>
<dbReference type="GO" id="GO:0043565">
    <property type="term" value="F:sequence-specific DNA binding"/>
    <property type="evidence" value="ECO:0007669"/>
    <property type="project" value="TreeGrafter"/>
</dbReference>
<keyword evidence="7" id="KW-1185">Reference proteome</keyword>
<evidence type="ECO:0000313" key="6">
    <source>
        <dbReference type="EMBL" id="ASM71023.1"/>
    </source>
</evidence>
<dbReference type="FunFam" id="1.10.10.10:FF:000001">
    <property type="entry name" value="LysR family transcriptional regulator"/>
    <property type="match status" value="1"/>
</dbReference>
<keyword evidence="3" id="KW-0238">DNA-binding</keyword>
<dbReference type="EMBL" id="CP022415">
    <property type="protein sequence ID" value="ASM71023.1"/>
    <property type="molecule type" value="Genomic_DNA"/>
</dbReference>
<dbReference type="PANTHER" id="PTHR30537:SF71">
    <property type="entry name" value="TRANSCRIPTIONAL REGULATORY PROTEIN"/>
    <property type="match status" value="1"/>
</dbReference>
<dbReference type="Gene3D" id="1.10.10.10">
    <property type="entry name" value="Winged helix-like DNA-binding domain superfamily/Winged helix DNA-binding domain"/>
    <property type="match status" value="1"/>
</dbReference>
<dbReference type="Gene3D" id="3.40.190.290">
    <property type="match status" value="2"/>
</dbReference>
<sequence length="298" mass="32406">MAASRLWNNWHSDNNTCAAISQIRLMRDTNRLQEMEVFLAVVDEGSFSAAALARQMTPSGVSKMMTRLEQRLGVTLMRRTTRKIHITDEGMDFARSTRGILAALDQAEREVGCGPVAGTVRIASSSAYANHILAPILPELLRQYPELEVELVIGDGLVDMGGQPIDLAVRAGPLPNSAMKARSLGISEVITVRAPGSLEGSLAFAYARRDPIWREGGSRVRATDGNTIAALALHGNGTARVGHFIVRQELVTGQLERVAGSRTVREEFHVVYLGKAAALPARVSTVIEHLVHRGRVDR</sequence>
<feature type="domain" description="HTH lysR-type" evidence="5">
    <location>
        <begin position="30"/>
        <end position="87"/>
    </location>
</feature>
<accession>A0A221JWF5</accession>
<protein>
    <submittedName>
        <fullName evidence="6">HTH-type transcriptional regulator DmlR</fullName>
    </submittedName>
</protein>
<dbReference type="PANTHER" id="PTHR30537">
    <property type="entry name" value="HTH-TYPE TRANSCRIPTIONAL REGULATOR"/>
    <property type="match status" value="1"/>
</dbReference>
<dbReference type="PROSITE" id="PS50931">
    <property type="entry name" value="HTH_LYSR"/>
    <property type="match status" value="1"/>
</dbReference>
<gene>
    <name evidence="6" type="primary">dmlR</name>
    <name evidence="6" type="ORF">SULPSESMR1_00185</name>
</gene>
<dbReference type="SUPFAM" id="SSF53850">
    <property type="entry name" value="Periplasmic binding protein-like II"/>
    <property type="match status" value="1"/>
</dbReference>
<keyword evidence="2" id="KW-0805">Transcription regulation</keyword>
<dbReference type="STRING" id="1402135.SAMN05444149_10252"/>
<dbReference type="InterPro" id="IPR036390">
    <property type="entry name" value="WH_DNA-bd_sf"/>
</dbReference>
<evidence type="ECO:0000256" key="4">
    <source>
        <dbReference type="ARBA" id="ARBA00023163"/>
    </source>
</evidence>
<evidence type="ECO:0000256" key="3">
    <source>
        <dbReference type="ARBA" id="ARBA00023125"/>
    </source>
</evidence>
<dbReference type="Pfam" id="PF03466">
    <property type="entry name" value="LysR_substrate"/>
    <property type="match status" value="1"/>
</dbReference>
<dbReference type="GO" id="GO:0003700">
    <property type="term" value="F:DNA-binding transcription factor activity"/>
    <property type="evidence" value="ECO:0007669"/>
    <property type="project" value="InterPro"/>
</dbReference>
<proteinExistence type="inferred from homology"/>
<evidence type="ECO:0000259" key="5">
    <source>
        <dbReference type="PROSITE" id="PS50931"/>
    </source>
</evidence>
<evidence type="ECO:0000313" key="7">
    <source>
        <dbReference type="Proteomes" id="UP000199754"/>
    </source>
</evidence>
<dbReference type="SUPFAM" id="SSF46785">
    <property type="entry name" value="Winged helix' DNA-binding domain"/>
    <property type="match status" value="1"/>
</dbReference>
<dbReference type="OrthoDB" id="9813056at2"/>
<dbReference type="InterPro" id="IPR036388">
    <property type="entry name" value="WH-like_DNA-bd_sf"/>
</dbReference>
<dbReference type="AlphaFoldDB" id="A0A221JWF5"/>
<dbReference type="Pfam" id="PF00126">
    <property type="entry name" value="HTH_1"/>
    <property type="match status" value="1"/>
</dbReference>
<comment type="similarity">
    <text evidence="1">Belongs to the LysR transcriptional regulatory family.</text>
</comment>
<evidence type="ECO:0000256" key="1">
    <source>
        <dbReference type="ARBA" id="ARBA00009437"/>
    </source>
</evidence>